<dbReference type="AlphaFoldDB" id="A0AA38HKI0"/>
<evidence type="ECO:0000313" key="3">
    <source>
        <dbReference type="Proteomes" id="UP001168821"/>
    </source>
</evidence>
<evidence type="ECO:0000313" key="2">
    <source>
        <dbReference type="EMBL" id="KAJ3630050.1"/>
    </source>
</evidence>
<evidence type="ECO:0008006" key="4">
    <source>
        <dbReference type="Google" id="ProtNLM"/>
    </source>
</evidence>
<comment type="caution">
    <text evidence="2">The sequence shown here is derived from an EMBL/GenBank/DDBJ whole genome shotgun (WGS) entry which is preliminary data.</text>
</comment>
<proteinExistence type="predicted"/>
<protein>
    <recommendedName>
        <fullName evidence="4">Secreted protein</fullName>
    </recommendedName>
</protein>
<keyword evidence="1" id="KW-0732">Signal</keyword>
<feature type="signal peptide" evidence="1">
    <location>
        <begin position="1"/>
        <end position="23"/>
    </location>
</feature>
<organism evidence="2 3">
    <name type="scientific">Zophobas morio</name>
    <dbReference type="NCBI Taxonomy" id="2755281"/>
    <lineage>
        <taxon>Eukaryota</taxon>
        <taxon>Metazoa</taxon>
        <taxon>Ecdysozoa</taxon>
        <taxon>Arthropoda</taxon>
        <taxon>Hexapoda</taxon>
        <taxon>Insecta</taxon>
        <taxon>Pterygota</taxon>
        <taxon>Neoptera</taxon>
        <taxon>Endopterygota</taxon>
        <taxon>Coleoptera</taxon>
        <taxon>Polyphaga</taxon>
        <taxon>Cucujiformia</taxon>
        <taxon>Tenebrionidae</taxon>
        <taxon>Zophobas</taxon>
    </lineage>
</organism>
<name>A0AA38HKI0_9CUCU</name>
<dbReference type="Proteomes" id="UP001168821">
    <property type="component" value="Unassembled WGS sequence"/>
</dbReference>
<accession>A0AA38HKI0</accession>
<evidence type="ECO:0000256" key="1">
    <source>
        <dbReference type="SAM" id="SignalP"/>
    </source>
</evidence>
<keyword evidence="3" id="KW-1185">Reference proteome</keyword>
<feature type="chain" id="PRO_5041407562" description="Secreted protein" evidence="1">
    <location>
        <begin position="24"/>
        <end position="95"/>
    </location>
</feature>
<gene>
    <name evidence="2" type="ORF">Zmor_027121</name>
</gene>
<dbReference type="EMBL" id="JALNTZ010000878">
    <property type="protein sequence ID" value="KAJ3630050.1"/>
    <property type="molecule type" value="Genomic_DNA"/>
</dbReference>
<sequence length="95" mass="10986">MKSWRTNVYLLLLKTLFQDSAFTVPRQEEICAVVARSLQHSERYKQKTSCLPSLQELTVNSIVYREHVCCVSGMPNIGQQHVVFRCEGAYFFPTQ</sequence>
<reference evidence="2" key="1">
    <citation type="journal article" date="2023" name="G3 (Bethesda)">
        <title>Whole genome assemblies of Zophobas morio and Tenebrio molitor.</title>
        <authorList>
            <person name="Kaur S."/>
            <person name="Stinson S.A."/>
            <person name="diCenzo G.C."/>
        </authorList>
    </citation>
    <scope>NUCLEOTIDE SEQUENCE</scope>
    <source>
        <strain evidence="2">QUZm001</strain>
    </source>
</reference>